<keyword evidence="2" id="KW-1185">Reference proteome</keyword>
<name>A0ACC0KTN7_CHOFU</name>
<evidence type="ECO:0000313" key="1">
    <source>
        <dbReference type="EMBL" id="KAI8439658.1"/>
    </source>
</evidence>
<proteinExistence type="predicted"/>
<protein>
    <submittedName>
        <fullName evidence="1">Uncharacterized protein</fullName>
    </submittedName>
</protein>
<reference evidence="1 2" key="1">
    <citation type="journal article" date="2022" name="Genome Biol. Evol.">
        <title>The Spruce Budworm Genome: Reconstructing the Evolutionary History of Antifreeze Proteins.</title>
        <authorList>
            <person name="Beliveau C."/>
            <person name="Gagne P."/>
            <person name="Picq S."/>
            <person name="Vernygora O."/>
            <person name="Keeling C.I."/>
            <person name="Pinkney K."/>
            <person name="Doucet D."/>
            <person name="Wen F."/>
            <person name="Johnston J.S."/>
            <person name="Maaroufi H."/>
            <person name="Boyle B."/>
            <person name="Laroche J."/>
            <person name="Dewar K."/>
            <person name="Juretic N."/>
            <person name="Blackburn G."/>
            <person name="Nisole A."/>
            <person name="Brunet B."/>
            <person name="Brandao M."/>
            <person name="Lumley L."/>
            <person name="Duan J."/>
            <person name="Quan G."/>
            <person name="Lucarotti C.J."/>
            <person name="Roe A.D."/>
            <person name="Sperling F.A.H."/>
            <person name="Levesque R.C."/>
            <person name="Cusson M."/>
        </authorList>
    </citation>
    <scope>NUCLEOTIDE SEQUENCE [LARGE SCALE GENOMIC DNA]</scope>
    <source>
        <strain evidence="1">Glfc:IPQL:Cfum</strain>
    </source>
</reference>
<dbReference type="EMBL" id="CM046123">
    <property type="protein sequence ID" value="KAI8439658.1"/>
    <property type="molecule type" value="Genomic_DNA"/>
</dbReference>
<dbReference type="Proteomes" id="UP001064048">
    <property type="component" value="Chromosome 23"/>
</dbReference>
<evidence type="ECO:0000313" key="2">
    <source>
        <dbReference type="Proteomes" id="UP001064048"/>
    </source>
</evidence>
<organism evidence="1 2">
    <name type="scientific">Choristoneura fumiferana</name>
    <name type="common">Spruce budworm moth</name>
    <name type="synonym">Archips fumiferana</name>
    <dbReference type="NCBI Taxonomy" id="7141"/>
    <lineage>
        <taxon>Eukaryota</taxon>
        <taxon>Metazoa</taxon>
        <taxon>Ecdysozoa</taxon>
        <taxon>Arthropoda</taxon>
        <taxon>Hexapoda</taxon>
        <taxon>Insecta</taxon>
        <taxon>Pterygota</taxon>
        <taxon>Neoptera</taxon>
        <taxon>Endopterygota</taxon>
        <taxon>Lepidoptera</taxon>
        <taxon>Glossata</taxon>
        <taxon>Ditrysia</taxon>
        <taxon>Tortricoidea</taxon>
        <taxon>Tortricidae</taxon>
        <taxon>Tortricinae</taxon>
        <taxon>Choristoneura</taxon>
    </lineage>
</organism>
<accession>A0ACC0KTN7</accession>
<gene>
    <name evidence="1" type="ORF">MSG28_013364</name>
</gene>
<sequence>MCPTRFPVADVECGVDTARRGRIVGGTDSLPAEFPWAASLWRQGAHQCGATVLSDRWLLTAGHCVCSVFDEFYKSKQLSVVVGYTDLSSNEENLALSKIVPHPEYRCNAKFNDVALLKTLRQLQWSNDLRPACLPQPEAQDFSGVLATVAGWGFTNEDRGKGSRPNVLQKTDVVVVANDECNKWYQSQGRKVSIIATQMCAGYEQGGRDSCWADSGGPLMIKDQTHAMVVGVVSTGTGCARVRMPGIYTRVSRYTEWIMDNVDKDTGRSGLSWFKNLG</sequence>
<comment type="caution">
    <text evidence="1">The sequence shown here is derived from an EMBL/GenBank/DDBJ whole genome shotgun (WGS) entry which is preliminary data.</text>
</comment>